<comment type="caution">
    <text evidence="1">The sequence shown here is derived from an EMBL/GenBank/DDBJ whole genome shotgun (WGS) entry which is preliminary data.</text>
</comment>
<sequence length="170" mass="18621">MKMIKKAVAVSAVAAVLAVAVQILVLIFVPIYGSAAVDLTTCKIQVAQQHPVLEKEVTPLLARLFPAGSVTAIDREDNCQFEPLPDLIPSPSASVVATVADDAQHVRDALAAMHREGWRYVEPIEELDLPQTLGLRKEFSHGTVEMTLEYDPRVSGGSGVRTWEFFFEYS</sequence>
<evidence type="ECO:0000313" key="1">
    <source>
        <dbReference type="EMBL" id="NUW38166.1"/>
    </source>
</evidence>
<dbReference type="RefSeq" id="WP_175595611.1">
    <property type="nucleotide sequence ID" value="NZ_JABWGN010000028.1"/>
</dbReference>
<proteinExistence type="predicted"/>
<accession>A0A7Y6IHE7</accession>
<protein>
    <submittedName>
        <fullName evidence="1">Uncharacterized protein</fullName>
    </submittedName>
</protein>
<gene>
    <name evidence="1" type="ORF">HTZ77_43230</name>
</gene>
<dbReference type="AlphaFoldDB" id="A0A7Y6IHE7"/>
<dbReference type="EMBL" id="JABWGN010000028">
    <property type="protein sequence ID" value="NUW38166.1"/>
    <property type="molecule type" value="Genomic_DNA"/>
</dbReference>
<keyword evidence="2" id="KW-1185">Reference proteome</keyword>
<evidence type="ECO:0000313" key="2">
    <source>
        <dbReference type="Proteomes" id="UP000586042"/>
    </source>
</evidence>
<reference evidence="1 2" key="1">
    <citation type="submission" date="2020-06" db="EMBL/GenBank/DDBJ databases">
        <title>Nonomuraea sp. SMC257, a novel actinomycete isolated from soil.</title>
        <authorList>
            <person name="Chanama M."/>
        </authorList>
    </citation>
    <scope>NUCLEOTIDE SEQUENCE [LARGE SCALE GENOMIC DNA]</scope>
    <source>
        <strain evidence="1 2">SMC257</strain>
    </source>
</reference>
<organism evidence="1 2">
    <name type="scientific">Nonomuraea montanisoli</name>
    <dbReference type="NCBI Taxonomy" id="2741721"/>
    <lineage>
        <taxon>Bacteria</taxon>
        <taxon>Bacillati</taxon>
        <taxon>Actinomycetota</taxon>
        <taxon>Actinomycetes</taxon>
        <taxon>Streptosporangiales</taxon>
        <taxon>Streptosporangiaceae</taxon>
        <taxon>Nonomuraea</taxon>
    </lineage>
</organism>
<name>A0A7Y6IHE7_9ACTN</name>
<dbReference type="Proteomes" id="UP000586042">
    <property type="component" value="Unassembled WGS sequence"/>
</dbReference>